<dbReference type="InterPro" id="IPR051785">
    <property type="entry name" value="MMCE/EMCE_epimerase"/>
</dbReference>
<reference evidence="3 4" key="1">
    <citation type="submission" date="2019-02" db="EMBL/GenBank/DDBJ databases">
        <title>Prokaryotic population dynamics and viral predation in marine succession experiment using metagenomics: the confinement effect.</title>
        <authorList>
            <person name="Haro-Moreno J.M."/>
            <person name="Rodriguez-Valera F."/>
            <person name="Lopez-Perez M."/>
        </authorList>
    </citation>
    <scope>NUCLEOTIDE SEQUENCE [LARGE SCALE GENOMIC DNA]</scope>
    <source>
        <strain evidence="3">MED-G170</strain>
    </source>
</reference>
<feature type="domain" description="VOC" evidence="2">
    <location>
        <begin position="208"/>
        <end position="346"/>
    </location>
</feature>
<keyword evidence="1" id="KW-0479">Metal-binding</keyword>
<dbReference type="EMBL" id="SHBP01000001">
    <property type="protein sequence ID" value="RZO23081.1"/>
    <property type="molecule type" value="Genomic_DNA"/>
</dbReference>
<dbReference type="AlphaFoldDB" id="A0A520MPD3"/>
<proteinExistence type="predicted"/>
<dbReference type="Proteomes" id="UP000315889">
    <property type="component" value="Unassembled WGS sequence"/>
</dbReference>
<evidence type="ECO:0000259" key="2">
    <source>
        <dbReference type="PROSITE" id="PS51819"/>
    </source>
</evidence>
<organism evidence="3 4">
    <name type="scientific">SAR92 clade bacterium</name>
    <dbReference type="NCBI Taxonomy" id="2315479"/>
    <lineage>
        <taxon>Bacteria</taxon>
        <taxon>Pseudomonadati</taxon>
        <taxon>Pseudomonadota</taxon>
        <taxon>Gammaproteobacteria</taxon>
        <taxon>Cellvibrionales</taxon>
        <taxon>Porticoccaceae</taxon>
        <taxon>SAR92 clade</taxon>
    </lineage>
</organism>
<dbReference type="SUPFAM" id="SSF54593">
    <property type="entry name" value="Glyoxalase/Bleomycin resistance protein/Dihydroxybiphenyl dioxygenase"/>
    <property type="match status" value="2"/>
</dbReference>
<dbReference type="PANTHER" id="PTHR43048:SF3">
    <property type="entry name" value="METHYLMALONYL-COA EPIMERASE, MITOCHONDRIAL"/>
    <property type="match status" value="1"/>
</dbReference>
<dbReference type="GO" id="GO:0046872">
    <property type="term" value="F:metal ion binding"/>
    <property type="evidence" value="ECO:0007669"/>
    <property type="project" value="UniProtKB-KW"/>
</dbReference>
<protein>
    <recommendedName>
        <fullName evidence="2">VOC domain-containing protein</fullName>
    </recommendedName>
</protein>
<accession>A0A520MPD3</accession>
<dbReference type="InterPro" id="IPR029068">
    <property type="entry name" value="Glyas_Bleomycin-R_OHBP_Dase"/>
</dbReference>
<dbReference type="PROSITE" id="PS51819">
    <property type="entry name" value="VOC"/>
    <property type="match status" value="2"/>
</dbReference>
<evidence type="ECO:0000256" key="1">
    <source>
        <dbReference type="ARBA" id="ARBA00022723"/>
    </source>
</evidence>
<dbReference type="PANTHER" id="PTHR43048">
    <property type="entry name" value="METHYLMALONYL-COA EPIMERASE"/>
    <property type="match status" value="1"/>
</dbReference>
<comment type="caution">
    <text evidence="3">The sequence shown here is derived from an EMBL/GenBank/DDBJ whole genome shotgun (WGS) entry which is preliminary data.</text>
</comment>
<evidence type="ECO:0000313" key="4">
    <source>
        <dbReference type="Proteomes" id="UP000315889"/>
    </source>
</evidence>
<dbReference type="GO" id="GO:0046491">
    <property type="term" value="P:L-methylmalonyl-CoA metabolic process"/>
    <property type="evidence" value="ECO:0007669"/>
    <property type="project" value="TreeGrafter"/>
</dbReference>
<evidence type="ECO:0000313" key="3">
    <source>
        <dbReference type="EMBL" id="RZO23081.1"/>
    </source>
</evidence>
<dbReference type="Pfam" id="PF00903">
    <property type="entry name" value="Glyoxalase"/>
    <property type="match status" value="1"/>
</dbReference>
<dbReference type="InterPro" id="IPR004360">
    <property type="entry name" value="Glyas_Fos-R_dOase_dom"/>
</dbReference>
<name>A0A520MPD3_9GAMM</name>
<gene>
    <name evidence="3" type="ORF">EVB03_01605</name>
</gene>
<dbReference type="InterPro" id="IPR037523">
    <property type="entry name" value="VOC_core"/>
</dbReference>
<dbReference type="Gene3D" id="3.10.180.10">
    <property type="entry name" value="2,3-Dihydroxybiphenyl 1,2-Dioxygenase, domain 1"/>
    <property type="match status" value="2"/>
</dbReference>
<sequence length="364" mass="40286">MNLVSKSVLLIAALGIALYMIVQPTSPVDVDKTATVADASTTVIGLNHIGLSVRDLDVALAFYQGATQFELLRRESVSANEQTSKLFGQDNIAYEIAVLRGPNMLLELTQFEGNQDVPVSNMPPEGPGMTHTCFQSPSYDSGWDKFVAMDIDPLSRGDQPIDLGGYGITYGYAYDPDGNMIELEQLDGKLLERAGYGGSGQDLDGNLWMSQVGLATHDIEGLIEFYQMVLGFKPYRYAHVADNPRLDDIVNIDNVDLIGGWFKLNQASKVIEIWQYISPETPEFTGQRAVTALGYSFSIEVADIQAEYRRLTSLGLDFVSEPVELDDFWQVYSRDLDGNIFSLRQAVDPQSRLSVRKLDAWGAR</sequence>
<feature type="domain" description="VOC" evidence="2">
    <location>
        <begin position="45"/>
        <end position="186"/>
    </location>
</feature>
<dbReference type="CDD" id="cd06587">
    <property type="entry name" value="VOC"/>
    <property type="match status" value="1"/>
</dbReference>
<dbReference type="GO" id="GO:0004493">
    <property type="term" value="F:methylmalonyl-CoA epimerase activity"/>
    <property type="evidence" value="ECO:0007669"/>
    <property type="project" value="TreeGrafter"/>
</dbReference>